<dbReference type="EMBL" id="LBMM01009604">
    <property type="protein sequence ID" value="KMQ88001.1"/>
    <property type="molecule type" value="Genomic_DNA"/>
</dbReference>
<dbReference type="OrthoDB" id="7615806at2759"/>
<dbReference type="PaxDb" id="67767-A0A0J7KCR6"/>
<protein>
    <submittedName>
        <fullName evidence="1">Reverse transcriptase</fullName>
    </submittedName>
</protein>
<keyword evidence="1" id="KW-0695">RNA-directed DNA polymerase</keyword>
<dbReference type="Proteomes" id="UP000036403">
    <property type="component" value="Unassembled WGS sequence"/>
</dbReference>
<accession>A0A0J7KCR6</accession>
<name>A0A0J7KCR6_LASNI</name>
<organism evidence="1 2">
    <name type="scientific">Lasius niger</name>
    <name type="common">Black garden ant</name>
    <dbReference type="NCBI Taxonomy" id="67767"/>
    <lineage>
        <taxon>Eukaryota</taxon>
        <taxon>Metazoa</taxon>
        <taxon>Ecdysozoa</taxon>
        <taxon>Arthropoda</taxon>
        <taxon>Hexapoda</taxon>
        <taxon>Insecta</taxon>
        <taxon>Pterygota</taxon>
        <taxon>Neoptera</taxon>
        <taxon>Endopterygota</taxon>
        <taxon>Hymenoptera</taxon>
        <taxon>Apocrita</taxon>
        <taxon>Aculeata</taxon>
        <taxon>Formicoidea</taxon>
        <taxon>Formicidae</taxon>
        <taxon>Formicinae</taxon>
        <taxon>Lasius</taxon>
        <taxon>Lasius</taxon>
    </lineage>
</organism>
<proteinExistence type="predicted"/>
<sequence>MNYHVSQFLTDHGSFGHFLLKIRKRRDESCPHCGDESDTVEHTLAACPAWEENRTRLLDKIGPVAQGAFTLEYVVGTILKSEENWSAFSRFAQEVVKSKEEDERVRELGSPAGSPVDP</sequence>
<reference evidence="1 2" key="1">
    <citation type="submission" date="2015-04" db="EMBL/GenBank/DDBJ databases">
        <title>Lasius niger genome sequencing.</title>
        <authorList>
            <person name="Konorov E.A."/>
            <person name="Nikitin M.A."/>
            <person name="Kirill M.V."/>
            <person name="Chang P."/>
        </authorList>
    </citation>
    <scope>NUCLEOTIDE SEQUENCE [LARGE SCALE GENOMIC DNA]</scope>
    <source>
        <tissue evidence="1">Whole</tissue>
    </source>
</reference>
<gene>
    <name evidence="1" type="ORF">RF55_12584</name>
</gene>
<evidence type="ECO:0000313" key="1">
    <source>
        <dbReference type="EMBL" id="KMQ88001.1"/>
    </source>
</evidence>
<dbReference type="AlphaFoldDB" id="A0A0J7KCR6"/>
<keyword evidence="2" id="KW-1185">Reference proteome</keyword>
<evidence type="ECO:0000313" key="2">
    <source>
        <dbReference type="Proteomes" id="UP000036403"/>
    </source>
</evidence>
<dbReference type="GO" id="GO:0003964">
    <property type="term" value="F:RNA-directed DNA polymerase activity"/>
    <property type="evidence" value="ECO:0007669"/>
    <property type="project" value="UniProtKB-KW"/>
</dbReference>
<keyword evidence="1" id="KW-0548">Nucleotidyltransferase</keyword>
<keyword evidence="1" id="KW-0808">Transferase</keyword>
<comment type="caution">
    <text evidence="1">The sequence shown here is derived from an EMBL/GenBank/DDBJ whole genome shotgun (WGS) entry which is preliminary data.</text>
</comment>